<keyword evidence="2" id="KW-1185">Reference proteome</keyword>
<proteinExistence type="predicted"/>
<dbReference type="EMBL" id="JABEZW010000008">
    <property type="protein sequence ID" value="MBA0772194.1"/>
    <property type="molecule type" value="Genomic_DNA"/>
</dbReference>
<sequence>MDESILTKSAQSADWGAICYDLLGKISDTIYGGRIDMGPLRETFLVLGDDSTQVNWRLSLTLQSWAQFRFPFLHPRMDHPYTFSHVKR</sequence>
<organism evidence="1 2">
    <name type="scientific">Gossypium trilobum</name>
    <dbReference type="NCBI Taxonomy" id="34281"/>
    <lineage>
        <taxon>Eukaryota</taxon>
        <taxon>Viridiplantae</taxon>
        <taxon>Streptophyta</taxon>
        <taxon>Embryophyta</taxon>
        <taxon>Tracheophyta</taxon>
        <taxon>Spermatophyta</taxon>
        <taxon>Magnoliopsida</taxon>
        <taxon>eudicotyledons</taxon>
        <taxon>Gunneridae</taxon>
        <taxon>Pentapetalae</taxon>
        <taxon>rosids</taxon>
        <taxon>malvids</taxon>
        <taxon>Malvales</taxon>
        <taxon>Malvaceae</taxon>
        <taxon>Malvoideae</taxon>
        <taxon>Gossypium</taxon>
    </lineage>
</organism>
<name>A0A7J9EHE1_9ROSI</name>
<gene>
    <name evidence="1" type="ORF">Gotri_007610</name>
</gene>
<protein>
    <submittedName>
        <fullName evidence="1">Uncharacterized protein</fullName>
    </submittedName>
</protein>
<evidence type="ECO:0000313" key="1">
    <source>
        <dbReference type="EMBL" id="MBA0772194.1"/>
    </source>
</evidence>
<dbReference type="AlphaFoldDB" id="A0A7J9EHE1"/>
<dbReference type="Proteomes" id="UP000593568">
    <property type="component" value="Unassembled WGS sequence"/>
</dbReference>
<comment type="caution">
    <text evidence="1">The sequence shown here is derived from an EMBL/GenBank/DDBJ whole genome shotgun (WGS) entry which is preliminary data.</text>
</comment>
<reference evidence="1 2" key="1">
    <citation type="journal article" date="2019" name="Genome Biol. Evol.">
        <title>Insights into the evolution of the New World diploid cottons (Gossypium, subgenus Houzingenia) based on genome sequencing.</title>
        <authorList>
            <person name="Grover C.E."/>
            <person name="Arick M.A. 2nd"/>
            <person name="Thrash A."/>
            <person name="Conover J.L."/>
            <person name="Sanders W.S."/>
            <person name="Peterson D.G."/>
            <person name="Frelichowski J.E."/>
            <person name="Scheffler J.A."/>
            <person name="Scheffler B.E."/>
            <person name="Wendel J.F."/>
        </authorList>
    </citation>
    <scope>NUCLEOTIDE SEQUENCE [LARGE SCALE GENOMIC DNA]</scope>
    <source>
        <strain evidence="1">8</strain>
        <tissue evidence="1">Leaf</tissue>
    </source>
</reference>
<evidence type="ECO:0000313" key="2">
    <source>
        <dbReference type="Proteomes" id="UP000593568"/>
    </source>
</evidence>
<accession>A0A7J9EHE1</accession>